<evidence type="ECO:0000256" key="1">
    <source>
        <dbReference type="SAM" id="Phobius"/>
    </source>
</evidence>
<keyword evidence="2" id="KW-0378">Hydrolase</keyword>
<sequence length="192" mass="21189">MQKRSLSLASPIGHSLAGIVCALAGSPRSGGFWRWICFGIFAGIAADLDFIPGLLVGDVNKYHHGLSHSITAALIFGLMASYLSRWLQASAFRIGLVGMLGYGSHLLLDYLTYDGRAPYGIPLFWPLDDHYWSSPYPIFVGIKHGVPGDALTESVIQGLSWHNLYAIGVELALVPVVLLVWYLRYFKKPRLR</sequence>
<gene>
    <name evidence="2" type="ORF">E3U44_07710</name>
</gene>
<feature type="transmembrane region" description="Helical" evidence="1">
    <location>
        <begin position="62"/>
        <end position="83"/>
    </location>
</feature>
<protein>
    <submittedName>
        <fullName evidence="2">Metal-dependent hydrolase</fullName>
    </submittedName>
</protein>
<accession>A0A4P7BWF7</accession>
<dbReference type="KEGG" id="nwr:E3U44_07710"/>
<dbReference type="Pfam" id="PF04307">
    <property type="entry name" value="YdjM"/>
    <property type="match status" value="1"/>
</dbReference>
<keyword evidence="1" id="KW-0812">Transmembrane</keyword>
<dbReference type="AlphaFoldDB" id="A0A4P7BWF7"/>
<dbReference type="GO" id="GO:0016787">
    <property type="term" value="F:hydrolase activity"/>
    <property type="evidence" value="ECO:0007669"/>
    <property type="project" value="UniProtKB-KW"/>
</dbReference>
<name>A0A4P7BWF7_9GAMM</name>
<reference evidence="2 3" key="1">
    <citation type="submission" date="2019-03" db="EMBL/GenBank/DDBJ databases">
        <title>The genome sequence of Nitrosococcus wardiae strain D1FHST reveals the archetypal metabolic capacity of ammonia-oxidizing Gammaproteobacteria.</title>
        <authorList>
            <person name="Wang L."/>
            <person name="Lim C.K."/>
            <person name="Hanson T.E."/>
            <person name="Dang H."/>
            <person name="Klotz M.G."/>
        </authorList>
    </citation>
    <scope>NUCLEOTIDE SEQUENCE [LARGE SCALE GENOMIC DNA]</scope>
    <source>
        <strain evidence="2 3">D1FHS</strain>
    </source>
</reference>
<feature type="transmembrane region" description="Helical" evidence="1">
    <location>
        <begin position="90"/>
        <end position="108"/>
    </location>
</feature>
<keyword evidence="1" id="KW-0472">Membrane</keyword>
<feature type="transmembrane region" description="Helical" evidence="1">
    <location>
        <begin position="32"/>
        <end position="56"/>
    </location>
</feature>
<keyword evidence="1" id="KW-1133">Transmembrane helix</keyword>
<dbReference type="OrthoDB" id="7059087at2"/>
<dbReference type="InterPro" id="IPR007404">
    <property type="entry name" value="YdjM-like"/>
</dbReference>
<dbReference type="EMBL" id="CP038033">
    <property type="protein sequence ID" value="QBQ54408.1"/>
    <property type="molecule type" value="Genomic_DNA"/>
</dbReference>
<evidence type="ECO:0000313" key="2">
    <source>
        <dbReference type="EMBL" id="QBQ54408.1"/>
    </source>
</evidence>
<proteinExistence type="predicted"/>
<keyword evidence="3" id="KW-1185">Reference proteome</keyword>
<dbReference type="Proteomes" id="UP000294325">
    <property type="component" value="Chromosome"/>
</dbReference>
<organism evidence="2 3">
    <name type="scientific">Nitrosococcus wardiae</name>
    <dbReference type="NCBI Taxonomy" id="1814290"/>
    <lineage>
        <taxon>Bacteria</taxon>
        <taxon>Pseudomonadati</taxon>
        <taxon>Pseudomonadota</taxon>
        <taxon>Gammaproteobacteria</taxon>
        <taxon>Chromatiales</taxon>
        <taxon>Chromatiaceae</taxon>
        <taxon>Nitrosococcus</taxon>
    </lineage>
</organism>
<evidence type="ECO:0000313" key="3">
    <source>
        <dbReference type="Proteomes" id="UP000294325"/>
    </source>
</evidence>
<feature type="transmembrane region" description="Helical" evidence="1">
    <location>
        <begin position="164"/>
        <end position="183"/>
    </location>
</feature>